<reference evidence="1" key="1">
    <citation type="submission" date="2016-04" db="EMBL/GenBank/DDBJ databases">
        <authorList>
            <person name="Evans L.H."/>
            <person name="Alamgir A."/>
            <person name="Owens N."/>
            <person name="Weber N.D."/>
            <person name="Virtaneva K."/>
            <person name="Barbian K."/>
            <person name="Babar A."/>
            <person name="Rosenke K."/>
        </authorList>
    </citation>
    <scope>NUCLEOTIDE SEQUENCE [LARGE SCALE GENOMIC DNA]</scope>
    <source>
        <strain evidence="1">CBS 101.48</strain>
    </source>
</reference>
<proteinExistence type="predicted"/>
<dbReference type="AlphaFoldDB" id="A0A163MT34"/>
<dbReference type="STRING" id="4829.A0A163MT34"/>
<evidence type="ECO:0000313" key="2">
    <source>
        <dbReference type="Proteomes" id="UP000078561"/>
    </source>
</evidence>
<protein>
    <submittedName>
        <fullName evidence="1">Uncharacterized protein</fullName>
    </submittedName>
</protein>
<dbReference type="OrthoDB" id="2272589at2759"/>
<evidence type="ECO:0000313" key="1">
    <source>
        <dbReference type="EMBL" id="SAM08391.1"/>
    </source>
</evidence>
<gene>
    <name evidence="1" type="primary">ABSGL_14054.1 scaffold 14385</name>
</gene>
<name>A0A163MT34_ABSGL</name>
<accession>A0A163MT34</accession>
<dbReference type="Proteomes" id="UP000078561">
    <property type="component" value="Unassembled WGS sequence"/>
</dbReference>
<dbReference type="InParanoid" id="A0A163MT34"/>
<organism evidence="1">
    <name type="scientific">Absidia glauca</name>
    <name type="common">Pin mould</name>
    <dbReference type="NCBI Taxonomy" id="4829"/>
    <lineage>
        <taxon>Eukaryota</taxon>
        <taxon>Fungi</taxon>
        <taxon>Fungi incertae sedis</taxon>
        <taxon>Mucoromycota</taxon>
        <taxon>Mucoromycotina</taxon>
        <taxon>Mucoromycetes</taxon>
        <taxon>Mucorales</taxon>
        <taxon>Cunninghamellaceae</taxon>
        <taxon>Absidia</taxon>
    </lineage>
</organism>
<keyword evidence="2" id="KW-1185">Reference proteome</keyword>
<dbReference type="EMBL" id="LT554895">
    <property type="protein sequence ID" value="SAM08391.1"/>
    <property type="molecule type" value="Genomic_DNA"/>
</dbReference>
<sequence length="535" mass="59192">MMSLHSRLPPSPVEKPGPKMKATVASASATIATTANVELESSTQATIHVNLPSEHLRLLVGNPMKSRRLSALPDETIGTSTSLQQGSKWCTHPLFQHPIMTIRETDYWVGDLIAIHGTDQTTKFLLHRSFVDSDVVMAQGYQVGVVPGSKGADPLCYLQTCLSSVEVSKFGLILFKQIFWAMKCVSMDSGIISPISLHNSLLMYATHPMKKPILDEFGNNTGRYHKVQVIPLMLFTDETSGNISKQYNMYDSWSMVCGALPLEDRNKRSNVHFIGAVASQSGLSAINMAPRLVSDLKMLEKGVLMYSACYGEEVIVRQIPCSLELDEFPDLTEIKSVKAAKKVLNEFGNYTPVHTCVQIWQGFGCASYLLLDTKNAWLPWIRRSGNQAAFSCRFSGNNCTRRTCCLMPTSANALKHLSSPSFGGRYSKSTSAMTETFFCSGKFEGYGKAKKDCPLTKCGDGNDDALGPTKLLPLLFRLLTTWDFEDRMSILERQFAQSLHGAKRRTLGDDLLMDELCDKVNPSLNIIDGNKSLYS</sequence>